<evidence type="ECO:0000313" key="2">
    <source>
        <dbReference type="EMBL" id="CEM15446.1"/>
    </source>
</evidence>
<dbReference type="AlphaFoldDB" id="A0A0G4FMR6"/>
<dbReference type="InParanoid" id="A0A0G4FMR6"/>
<dbReference type="VEuPathDB" id="CryptoDB:Vbra_15748"/>
<dbReference type="Proteomes" id="UP000041254">
    <property type="component" value="Unassembled WGS sequence"/>
</dbReference>
<reference evidence="2 3" key="1">
    <citation type="submission" date="2014-11" db="EMBL/GenBank/DDBJ databases">
        <authorList>
            <person name="Zhu J."/>
            <person name="Qi W."/>
            <person name="Song R."/>
        </authorList>
    </citation>
    <scope>NUCLEOTIDE SEQUENCE [LARGE SCALE GENOMIC DNA]</scope>
</reference>
<gene>
    <name evidence="2" type="ORF">Vbra_15748</name>
</gene>
<proteinExistence type="predicted"/>
<accession>A0A0G4FMR6</accession>
<name>A0A0G4FMR6_VITBC</name>
<sequence>MAASSASQQQQSITVKFEAQDGTSGPLVISRQVAQQFGFFNAMLRGEFSESSERSVVLREVSRDVAAVVLRTPNDIVRDLTQENFIACLEAVDFLQYEKPRSILKAIKPKVVRNRWLSDNDIASALLKASFRRPLIRRFISEHDEVLSACGPFVLQSAGEVAAVWDNAPPSTSQDDGTDNIEDGDGDGKPTAASSAPLEYVMSLLNRLLRSLEAGTYDVSLSSLKRFATDATRSGSFPEAAADIFECTKLSEEKAVEITSPGEGKGDKTDDGRYVAVLHGSERECDAKLEFDIRSGPYDEESSSEDMKLAGVRTFDITADYCGQANERTVFCYSFRADISIDTDKEPIKIEKKEFDFSQGLANMPVFVIGLLWTQPITNVLVIPFKDSEAFEGKDTTVASVKASVTIRHYPMRCLVLHCLRLMIREGQWADMQGVGAAITRQVAEQMAVYLARMTADGVSPLRVLTSWMSGWGSEQHLDEWTRSEVSYAALSTAVMETHIRDLAPFIRVFGQLIADKGGRDDSVDKIVLRLQDEPDTLRTFIESMFDDGASGGLSTASGGSRKRGRISIGVECTVGRQEGGHQGSRFRAMKALLVVLID</sequence>
<feature type="compositionally biased region" description="Acidic residues" evidence="1">
    <location>
        <begin position="176"/>
        <end position="185"/>
    </location>
</feature>
<dbReference type="EMBL" id="CDMY01000466">
    <property type="protein sequence ID" value="CEM15446.1"/>
    <property type="molecule type" value="Genomic_DNA"/>
</dbReference>
<evidence type="ECO:0000256" key="1">
    <source>
        <dbReference type="SAM" id="MobiDB-lite"/>
    </source>
</evidence>
<organism evidence="2 3">
    <name type="scientific">Vitrella brassicaformis (strain CCMP3155)</name>
    <dbReference type="NCBI Taxonomy" id="1169540"/>
    <lineage>
        <taxon>Eukaryota</taxon>
        <taxon>Sar</taxon>
        <taxon>Alveolata</taxon>
        <taxon>Colpodellida</taxon>
        <taxon>Vitrellaceae</taxon>
        <taxon>Vitrella</taxon>
    </lineage>
</organism>
<keyword evidence="3" id="KW-1185">Reference proteome</keyword>
<dbReference type="CDD" id="cd18186">
    <property type="entry name" value="BTB_POZ_ZBTB_KLHL-like"/>
    <property type="match status" value="1"/>
</dbReference>
<dbReference type="PhylomeDB" id="A0A0G4FMR6"/>
<protein>
    <recommendedName>
        <fullName evidence="4">BTB domain-containing protein</fullName>
    </recommendedName>
</protein>
<evidence type="ECO:0000313" key="3">
    <source>
        <dbReference type="Proteomes" id="UP000041254"/>
    </source>
</evidence>
<evidence type="ECO:0008006" key="4">
    <source>
        <dbReference type="Google" id="ProtNLM"/>
    </source>
</evidence>
<feature type="region of interest" description="Disordered" evidence="1">
    <location>
        <begin position="166"/>
        <end position="194"/>
    </location>
</feature>